<organism evidence="3 4">
    <name type="scientific">Turicibacter sanguinis</name>
    <dbReference type="NCBI Taxonomy" id="154288"/>
    <lineage>
        <taxon>Bacteria</taxon>
        <taxon>Bacillati</taxon>
        <taxon>Bacillota</taxon>
        <taxon>Erysipelotrichia</taxon>
        <taxon>Erysipelotrichales</taxon>
        <taxon>Turicibacteraceae</taxon>
        <taxon>Turicibacter</taxon>
    </lineage>
</organism>
<evidence type="ECO:0000313" key="4">
    <source>
        <dbReference type="Proteomes" id="UP000487649"/>
    </source>
</evidence>
<dbReference type="InterPro" id="IPR012349">
    <property type="entry name" value="Split_barrel_FMN-bd"/>
</dbReference>
<dbReference type="RefSeq" id="WP_006783957.1">
    <property type="nucleotide sequence ID" value="NZ_CABJBH010000002.1"/>
</dbReference>
<comment type="caution">
    <text evidence="3">The sequence shown here is derived from an EMBL/GenBank/DDBJ whole genome shotgun (WGS) entry which is preliminary data.</text>
</comment>
<evidence type="ECO:0000259" key="2">
    <source>
        <dbReference type="Pfam" id="PF01243"/>
    </source>
</evidence>
<feature type="region of interest" description="Disordered" evidence="1">
    <location>
        <begin position="34"/>
        <end position="69"/>
    </location>
</feature>
<dbReference type="AlphaFoldDB" id="A0A9X5ANA5"/>
<dbReference type="SUPFAM" id="SSF50475">
    <property type="entry name" value="FMN-binding split barrel"/>
    <property type="match status" value="1"/>
</dbReference>
<gene>
    <name evidence="3" type="ORF">GMA92_02430</name>
</gene>
<accession>A0A9X5ANA5</accession>
<reference evidence="3 4" key="1">
    <citation type="journal article" date="2019" name="Nat. Med.">
        <title>A library of human gut bacterial isolates paired with longitudinal multiomics data enables mechanistic microbiome research.</title>
        <authorList>
            <person name="Poyet M."/>
            <person name="Groussin M."/>
            <person name="Gibbons S.M."/>
            <person name="Avila-Pacheco J."/>
            <person name="Jiang X."/>
            <person name="Kearney S.M."/>
            <person name="Perrotta A.R."/>
            <person name="Berdy B."/>
            <person name="Zhao S."/>
            <person name="Lieberman T.D."/>
            <person name="Swanson P.K."/>
            <person name="Smith M."/>
            <person name="Roesemann S."/>
            <person name="Alexander J.E."/>
            <person name="Rich S.A."/>
            <person name="Livny J."/>
            <person name="Vlamakis H."/>
            <person name="Clish C."/>
            <person name="Bullock K."/>
            <person name="Deik A."/>
            <person name="Scott J."/>
            <person name="Pierce K.A."/>
            <person name="Xavier R.J."/>
            <person name="Alm E.J."/>
        </authorList>
    </citation>
    <scope>NUCLEOTIDE SEQUENCE [LARGE SCALE GENOMIC DNA]</scope>
    <source>
        <strain evidence="3 4">BIOML-A198</strain>
    </source>
</reference>
<dbReference type="InterPro" id="IPR011576">
    <property type="entry name" value="Pyridox_Oxase_N"/>
</dbReference>
<dbReference type="GeneID" id="60058474"/>
<feature type="compositionally biased region" description="Low complexity" evidence="1">
    <location>
        <begin position="36"/>
        <end position="62"/>
    </location>
</feature>
<sequence>MVPVTYRYLTCNEIHNLLDNASYCLLGLSYNADDNSSSTRSSSSFTRSSSSSSRSSSSSSGSRDVDPRDNQPYVVPMCYCYTESDGEYTFTLYTYNEGMKWEFLESNPKICLEFNWRNPDGVKSVIAMGRAEIHHSDTCVRTGKKLKRIVLRTRNVTGRKYYNLNNLR</sequence>
<dbReference type="Gene3D" id="2.30.110.10">
    <property type="entry name" value="Electron Transport, Fmn-binding Protein, Chain A"/>
    <property type="match status" value="1"/>
</dbReference>
<evidence type="ECO:0000256" key="1">
    <source>
        <dbReference type="SAM" id="MobiDB-lite"/>
    </source>
</evidence>
<protein>
    <submittedName>
        <fullName evidence="3">Pyridoxamine 5'-phosphate oxidase family protein</fullName>
    </submittedName>
</protein>
<proteinExistence type="predicted"/>
<feature type="domain" description="Pyridoxamine 5'-phosphate oxidase N-terminal" evidence="2">
    <location>
        <begin position="66"/>
        <end position="138"/>
    </location>
</feature>
<name>A0A9X5ANA5_9FIRM</name>
<dbReference type="Pfam" id="PF01243">
    <property type="entry name" value="PNPOx_N"/>
    <property type="match status" value="1"/>
</dbReference>
<evidence type="ECO:0000313" key="3">
    <source>
        <dbReference type="EMBL" id="MTK20296.1"/>
    </source>
</evidence>
<dbReference type="Proteomes" id="UP000487649">
    <property type="component" value="Unassembled WGS sequence"/>
</dbReference>
<dbReference type="EMBL" id="WMQE01000003">
    <property type="protein sequence ID" value="MTK20296.1"/>
    <property type="molecule type" value="Genomic_DNA"/>
</dbReference>